<dbReference type="EMBL" id="JADEWL010000024">
    <property type="protein sequence ID" value="MBE9213074.1"/>
    <property type="molecule type" value="Genomic_DNA"/>
</dbReference>
<protein>
    <submittedName>
        <fullName evidence="2">Histidine phosphatase family protein</fullName>
    </submittedName>
</protein>
<dbReference type="AlphaFoldDB" id="A0A8J7JSY0"/>
<dbReference type="RefSeq" id="WP_193919622.1">
    <property type="nucleotide sequence ID" value="NZ_JADEWL010000024.1"/>
</dbReference>
<dbReference type="InterPro" id="IPR029033">
    <property type="entry name" value="His_PPase_superfam"/>
</dbReference>
<dbReference type="InterPro" id="IPR001345">
    <property type="entry name" value="PG/BPGM_mutase_AS"/>
</dbReference>
<feature type="binding site" evidence="1">
    <location>
        <begin position="243"/>
        <end position="250"/>
    </location>
    <ligand>
        <name>substrate</name>
    </ligand>
</feature>
<name>A0A8J7JSY0_9CYAN</name>
<sequence length="442" mass="50711">MTRVIIVRHGQSTYNTVRRIQGHLDESELTQKGRNDALTVGRAISSISFDAIYCSPLKRAKQTAEIIHHQLNANLENIPPLQITDKLKEIHLPLWEGMLSSEVKEKFPEEHKIWQENPDKLRMLILDGETTVEYFPVLELYKQATEFWQEILPQHQNQTILVVAHSCINRCLIQAANNIYPGYMQYLHQSNCCINILNFTENSNGNLNPEKVEIESFNQTQHMGELLPSLRPNHQGIRLLLVRHGETDWNQQNKYQGQTDIPLNENGKLQSQKVAEFFKDVSIDKTFSSSLLRAKETAEIILQHHPSVNLELNDGFKEIIHGLWEGKAETEIEQEFPGALQQWYETPEQVKMPNGESLQQVWQRTIEVYESILDTGFTNNLNTILIVAHGVTNQILLCHILGLSSEYFWNFRQSNCCLNVIDYPKGKNGSPVVQAINIKVKG</sequence>
<accession>A0A8J7JSY0</accession>
<evidence type="ECO:0000313" key="2">
    <source>
        <dbReference type="EMBL" id="MBE9213074.1"/>
    </source>
</evidence>
<dbReference type="CDD" id="cd07067">
    <property type="entry name" value="HP_PGM_like"/>
    <property type="match status" value="2"/>
</dbReference>
<dbReference type="PANTHER" id="PTHR48100:SF10">
    <property type="entry name" value="2-CARBOXY-D-ARABINITOL-1-PHOSPHATASE-RELATED"/>
    <property type="match status" value="1"/>
</dbReference>
<dbReference type="PANTHER" id="PTHR48100">
    <property type="entry name" value="BROAD-SPECIFICITY PHOSPHATASE YOR283W-RELATED"/>
    <property type="match status" value="1"/>
</dbReference>
<evidence type="ECO:0000256" key="1">
    <source>
        <dbReference type="PIRSR" id="PIRSR613078-2"/>
    </source>
</evidence>
<reference evidence="2" key="1">
    <citation type="submission" date="2020-10" db="EMBL/GenBank/DDBJ databases">
        <authorList>
            <person name="Castelo-Branco R."/>
            <person name="Eusebio N."/>
            <person name="Adriana R."/>
            <person name="Vieira A."/>
            <person name="Brugerolle De Fraissinette N."/>
            <person name="Rezende De Castro R."/>
            <person name="Schneider M.P."/>
            <person name="Vasconcelos V."/>
            <person name="Leao P.N."/>
        </authorList>
    </citation>
    <scope>NUCLEOTIDE SEQUENCE</scope>
    <source>
        <strain evidence="2">LEGE 06105</strain>
    </source>
</reference>
<dbReference type="Pfam" id="PF00300">
    <property type="entry name" value="His_Phos_1"/>
    <property type="match status" value="2"/>
</dbReference>
<dbReference type="PROSITE" id="PS00175">
    <property type="entry name" value="PG_MUTASE"/>
    <property type="match status" value="2"/>
</dbReference>
<feature type="binding site" evidence="1">
    <location>
        <position position="293"/>
    </location>
    <ligand>
        <name>substrate</name>
    </ligand>
</feature>
<dbReference type="Proteomes" id="UP000620559">
    <property type="component" value="Unassembled WGS sequence"/>
</dbReference>
<keyword evidence="3" id="KW-1185">Reference proteome</keyword>
<dbReference type="InterPro" id="IPR050275">
    <property type="entry name" value="PGM_Phosphatase"/>
</dbReference>
<dbReference type="SMART" id="SM00855">
    <property type="entry name" value="PGAM"/>
    <property type="match status" value="2"/>
</dbReference>
<dbReference type="SUPFAM" id="SSF53254">
    <property type="entry name" value="Phosphoglycerate mutase-like"/>
    <property type="match status" value="2"/>
</dbReference>
<organism evidence="2 3">
    <name type="scientific">Plectonema cf. radiosum LEGE 06105</name>
    <dbReference type="NCBI Taxonomy" id="945769"/>
    <lineage>
        <taxon>Bacteria</taxon>
        <taxon>Bacillati</taxon>
        <taxon>Cyanobacteriota</taxon>
        <taxon>Cyanophyceae</taxon>
        <taxon>Oscillatoriophycideae</taxon>
        <taxon>Oscillatoriales</taxon>
        <taxon>Microcoleaceae</taxon>
        <taxon>Plectonema</taxon>
    </lineage>
</organism>
<evidence type="ECO:0000313" key="3">
    <source>
        <dbReference type="Proteomes" id="UP000620559"/>
    </source>
</evidence>
<dbReference type="GO" id="GO:0016791">
    <property type="term" value="F:phosphatase activity"/>
    <property type="evidence" value="ECO:0007669"/>
    <property type="project" value="TreeGrafter"/>
</dbReference>
<dbReference type="InterPro" id="IPR013078">
    <property type="entry name" value="His_Pase_superF_clade-1"/>
</dbReference>
<gene>
    <name evidence="2" type="ORF">IQ247_10375</name>
</gene>
<proteinExistence type="predicted"/>
<comment type="caution">
    <text evidence="2">The sequence shown here is derived from an EMBL/GenBank/DDBJ whole genome shotgun (WGS) entry which is preliminary data.</text>
</comment>
<dbReference type="Gene3D" id="3.40.50.1240">
    <property type="entry name" value="Phosphoglycerate mutase-like"/>
    <property type="match status" value="2"/>
</dbReference>